<gene>
    <name evidence="1" type="ORF">NUW58_g5554</name>
</gene>
<evidence type="ECO:0000313" key="2">
    <source>
        <dbReference type="Proteomes" id="UP001143856"/>
    </source>
</evidence>
<organism evidence="1 2">
    <name type="scientific">Xylaria curta</name>
    <dbReference type="NCBI Taxonomy" id="42375"/>
    <lineage>
        <taxon>Eukaryota</taxon>
        <taxon>Fungi</taxon>
        <taxon>Dikarya</taxon>
        <taxon>Ascomycota</taxon>
        <taxon>Pezizomycotina</taxon>
        <taxon>Sordariomycetes</taxon>
        <taxon>Xylariomycetidae</taxon>
        <taxon>Xylariales</taxon>
        <taxon>Xylariaceae</taxon>
        <taxon>Xylaria</taxon>
    </lineage>
</organism>
<evidence type="ECO:0000313" key="1">
    <source>
        <dbReference type="EMBL" id="KAJ2985393.1"/>
    </source>
</evidence>
<proteinExistence type="predicted"/>
<protein>
    <submittedName>
        <fullName evidence="1">Uncharacterized protein</fullName>
    </submittedName>
</protein>
<reference evidence="1" key="1">
    <citation type="submission" date="2022-10" db="EMBL/GenBank/DDBJ databases">
        <title>Genome Sequence of Xylaria curta.</title>
        <authorList>
            <person name="Buettner E."/>
        </authorList>
    </citation>
    <scope>NUCLEOTIDE SEQUENCE</scope>
    <source>
        <strain evidence="1">Babe10</strain>
    </source>
</reference>
<keyword evidence="2" id="KW-1185">Reference proteome</keyword>
<comment type="caution">
    <text evidence="1">The sequence shown here is derived from an EMBL/GenBank/DDBJ whole genome shotgun (WGS) entry which is preliminary data.</text>
</comment>
<name>A0ACC1P2M0_9PEZI</name>
<sequence length="832" mass="92204">MQWTTDDLLPNILRRLRRRTRPFVSVVTPDGGLEHLSVEDVHNASNRAAWFLHRNLQRDEERCFYMGPNDVRYLIWILGAMKSGKCVVCPSPSNTVPSNLRLFSTVGATKLLYAPESAGSLQSLLASTDEKMLSISTPSYQEMLSKDVVDEFPFSVIFDETSGTSGHPKPIYWNHTAIVSTSIPFDFSTLPNPPKRPHLLLETLQGNNVFVPFPLYHFGGIGMIFRSFLTDSTIILPAAGTPLSPQNFAKMLKASSSTSALTPPSIMEAMLNNPCELEVVSNLKHIAYSGGPLNPVLGEKLAKVVPHMFPLLESTGDNTYWNGMKFIDLGQRMEEVIPGLYELVITRTDLINRTQAYFHTCPQLEEFRTSDLFAPIEGSDGWWIFRGRADNWITMSNGLKMDPTDIENALGAHPKVKGALVAGSHRFRLCLLIELMPNSVPNTNEDRQRILDELWPKIDKANKAAPKFGRIPKELIILTSRDKPFARASKGTIQRRLSIDAYEEEIENLYQKVEEGLLTNGLPPLRSTSADDLVPFLRELYSDTLESYEILVDDDLFIKGLDSLSIFMLSARIKAGLRKHGVAEKLLGGVDSALLFTSTTISKLARGLSLVLSDRTCLNESSNNHQSDVDDLRVLLTKYEAQIPMVLRDGHRKGQTIVLTGSRGSLGSYILSALLARDDVKMVYCLNRRSDVQADQIASFKAKGLPELQLDRVTFLQTNLAKPKLGLADDEYAALTAESTAIVHNAYPVNFLMPVQSFEPQIQGLVNLLQLAQDSARAPAMLFISSIAAALPVSGPRGVVKEAVLEIEEAKAQVGVVEERWQGLYANGGPRP</sequence>
<accession>A0ACC1P2M0</accession>
<dbReference type="EMBL" id="JAPDGR010001112">
    <property type="protein sequence ID" value="KAJ2985393.1"/>
    <property type="molecule type" value="Genomic_DNA"/>
</dbReference>
<dbReference type="Proteomes" id="UP001143856">
    <property type="component" value="Unassembled WGS sequence"/>
</dbReference>